<evidence type="ECO:0000313" key="7">
    <source>
        <dbReference type="EMBL" id="USI74816.1"/>
    </source>
</evidence>
<dbReference type="PROSITE" id="PS50850">
    <property type="entry name" value="MFS"/>
    <property type="match status" value="1"/>
</dbReference>
<feature type="domain" description="Major facilitator superfamily (MFS) profile" evidence="6">
    <location>
        <begin position="230"/>
        <end position="445"/>
    </location>
</feature>
<protein>
    <submittedName>
        <fullName evidence="7">MFS transporter</fullName>
    </submittedName>
</protein>
<dbReference type="InterPro" id="IPR036259">
    <property type="entry name" value="MFS_trans_sf"/>
</dbReference>
<keyword evidence="3 5" id="KW-1133">Transmembrane helix</keyword>
<name>A0ABY4XDH5_9SPHN</name>
<dbReference type="PANTHER" id="PTHR11328">
    <property type="entry name" value="MAJOR FACILITATOR SUPERFAMILY DOMAIN-CONTAINING PROTEIN"/>
    <property type="match status" value="1"/>
</dbReference>
<feature type="transmembrane region" description="Helical" evidence="5">
    <location>
        <begin position="389"/>
        <end position="413"/>
    </location>
</feature>
<comment type="similarity">
    <text evidence="1">Belongs to the sodium:galactoside symporter (TC 2.A.2) family.</text>
</comment>
<dbReference type="EMBL" id="CP084931">
    <property type="protein sequence ID" value="USI74816.1"/>
    <property type="molecule type" value="Genomic_DNA"/>
</dbReference>
<gene>
    <name evidence="7" type="ORF">LHA26_18895</name>
</gene>
<dbReference type="Pfam" id="PF13347">
    <property type="entry name" value="MFS_2"/>
    <property type="match status" value="1"/>
</dbReference>
<dbReference type="InterPro" id="IPR039672">
    <property type="entry name" value="MFS_2"/>
</dbReference>
<evidence type="ECO:0000259" key="6">
    <source>
        <dbReference type="PROSITE" id="PS50850"/>
    </source>
</evidence>
<keyword evidence="4 5" id="KW-0472">Membrane</keyword>
<dbReference type="Proteomes" id="UP001056937">
    <property type="component" value="Chromosome 2"/>
</dbReference>
<feature type="transmembrane region" description="Helical" evidence="5">
    <location>
        <begin position="43"/>
        <end position="63"/>
    </location>
</feature>
<proteinExistence type="inferred from homology"/>
<feature type="transmembrane region" description="Helical" evidence="5">
    <location>
        <begin position="264"/>
        <end position="288"/>
    </location>
</feature>
<feature type="transmembrane region" description="Helical" evidence="5">
    <location>
        <begin position="295"/>
        <end position="314"/>
    </location>
</feature>
<feature type="transmembrane region" description="Helical" evidence="5">
    <location>
        <begin position="180"/>
        <end position="203"/>
    </location>
</feature>
<dbReference type="Gene3D" id="1.20.1250.20">
    <property type="entry name" value="MFS general substrate transporter like domains"/>
    <property type="match status" value="2"/>
</dbReference>
<feature type="transmembrane region" description="Helical" evidence="5">
    <location>
        <begin position="108"/>
        <end position="130"/>
    </location>
</feature>
<evidence type="ECO:0000256" key="3">
    <source>
        <dbReference type="ARBA" id="ARBA00022989"/>
    </source>
</evidence>
<organism evidence="7 8">
    <name type="scientific">Sphingomonas morindae</name>
    <dbReference type="NCBI Taxonomy" id="1541170"/>
    <lineage>
        <taxon>Bacteria</taxon>
        <taxon>Pseudomonadati</taxon>
        <taxon>Pseudomonadota</taxon>
        <taxon>Alphaproteobacteria</taxon>
        <taxon>Sphingomonadales</taxon>
        <taxon>Sphingomonadaceae</taxon>
        <taxon>Sphingomonas</taxon>
    </lineage>
</organism>
<feature type="transmembrane region" description="Helical" evidence="5">
    <location>
        <begin position="356"/>
        <end position="383"/>
    </location>
</feature>
<reference evidence="7" key="1">
    <citation type="journal article" date="2022" name="Toxins">
        <title>Genomic Analysis of Sphingopyxis sp. USTB-05 for Biodegrading Cyanobacterial Hepatotoxins.</title>
        <authorList>
            <person name="Liu C."/>
            <person name="Xu Q."/>
            <person name="Zhao Z."/>
            <person name="Zhang H."/>
            <person name="Liu X."/>
            <person name="Yin C."/>
            <person name="Liu Y."/>
            <person name="Yan H."/>
        </authorList>
    </citation>
    <scope>NUCLEOTIDE SEQUENCE</scope>
    <source>
        <strain evidence="7">NBD5</strain>
    </source>
</reference>
<evidence type="ECO:0000256" key="4">
    <source>
        <dbReference type="ARBA" id="ARBA00023136"/>
    </source>
</evidence>
<dbReference type="SUPFAM" id="SSF103473">
    <property type="entry name" value="MFS general substrate transporter"/>
    <property type="match status" value="1"/>
</dbReference>
<feature type="transmembrane region" description="Helical" evidence="5">
    <location>
        <begin position="320"/>
        <end position="344"/>
    </location>
</feature>
<sequence length="445" mass="45685">MSSPPRRADGLALLAYASGNFGKNVLASTFDFFLLYLLTARWSVAPAAAGLVVMLGLVWDGAANPLLGRLMDRAGGGIDGYRRALLLGAPAVGLAFAIFFLAPDWPAGAMLAWALLLTLAFRTAFSWCDVAHNALIVPVARGHRATLVSGLRYLFSCLGALAIARVATPFLQTDHHATRATLGIAALAALAYVGTLWLSVLFVRAAPIDTAPPHPALAATIAPGRGGDAALISLLALAFLQALTLPLFVRSLAFIAADLLHRPAWLGLALTLFSLAQAAALPGWMLLARRLATPAALALAFAIAALAFAVAMVAPAALLLAIGLFGIGNAGIQMLIWALLPAAVERAGPRREAFSVALFLLALKAGGGLSGALLGLVLSVLGWRAAGGFAAGAGGLFLAITCLVPLTGALLCLPLLRLHARIGAAPARRQAAPAGRVPHPLAARA</sequence>
<evidence type="ECO:0000256" key="1">
    <source>
        <dbReference type="ARBA" id="ARBA00009617"/>
    </source>
</evidence>
<evidence type="ECO:0000256" key="5">
    <source>
        <dbReference type="SAM" id="Phobius"/>
    </source>
</evidence>
<dbReference type="InterPro" id="IPR020846">
    <property type="entry name" value="MFS_dom"/>
</dbReference>
<feature type="transmembrane region" description="Helical" evidence="5">
    <location>
        <begin position="151"/>
        <end position="168"/>
    </location>
</feature>
<keyword evidence="2 5" id="KW-0812">Transmembrane</keyword>
<keyword evidence="8" id="KW-1185">Reference proteome</keyword>
<feature type="transmembrane region" description="Helical" evidence="5">
    <location>
        <begin position="84"/>
        <end position="102"/>
    </location>
</feature>
<evidence type="ECO:0000313" key="8">
    <source>
        <dbReference type="Proteomes" id="UP001056937"/>
    </source>
</evidence>
<accession>A0ABY4XDH5</accession>
<dbReference type="RefSeq" id="WP_252168630.1">
    <property type="nucleotide sequence ID" value="NZ_CP084931.1"/>
</dbReference>
<dbReference type="PANTHER" id="PTHR11328:SF24">
    <property type="entry name" value="MAJOR FACILITATOR SUPERFAMILY (MFS) PROFILE DOMAIN-CONTAINING PROTEIN"/>
    <property type="match status" value="1"/>
</dbReference>
<feature type="transmembrane region" description="Helical" evidence="5">
    <location>
        <begin position="229"/>
        <end position="249"/>
    </location>
</feature>
<evidence type="ECO:0000256" key="2">
    <source>
        <dbReference type="ARBA" id="ARBA00022692"/>
    </source>
</evidence>